<reference evidence="1 2" key="1">
    <citation type="journal article" date="2008" name="Science">
        <title>The Physcomitrella genome reveals evolutionary insights into the conquest of land by plants.</title>
        <authorList>
            <person name="Rensing S."/>
            <person name="Lang D."/>
            <person name="Zimmer A."/>
            <person name="Terry A."/>
            <person name="Salamov A."/>
            <person name="Shapiro H."/>
            <person name="Nishiyama T."/>
            <person name="Perroud P.-F."/>
            <person name="Lindquist E."/>
            <person name="Kamisugi Y."/>
            <person name="Tanahashi T."/>
            <person name="Sakakibara K."/>
            <person name="Fujita T."/>
            <person name="Oishi K."/>
            <person name="Shin-I T."/>
            <person name="Kuroki Y."/>
            <person name="Toyoda A."/>
            <person name="Suzuki Y."/>
            <person name="Hashimoto A."/>
            <person name="Yamaguchi K."/>
            <person name="Sugano A."/>
            <person name="Kohara Y."/>
            <person name="Fujiyama A."/>
            <person name="Anterola A."/>
            <person name="Aoki S."/>
            <person name="Ashton N."/>
            <person name="Barbazuk W.B."/>
            <person name="Barker E."/>
            <person name="Bennetzen J."/>
            <person name="Bezanilla M."/>
            <person name="Blankenship R."/>
            <person name="Cho S.H."/>
            <person name="Dutcher S."/>
            <person name="Estelle M."/>
            <person name="Fawcett J.A."/>
            <person name="Gundlach H."/>
            <person name="Hanada K."/>
            <person name="Heyl A."/>
            <person name="Hicks K.A."/>
            <person name="Hugh J."/>
            <person name="Lohr M."/>
            <person name="Mayer K."/>
            <person name="Melkozernov A."/>
            <person name="Murata T."/>
            <person name="Nelson D."/>
            <person name="Pils B."/>
            <person name="Prigge M."/>
            <person name="Reiss B."/>
            <person name="Renner T."/>
            <person name="Rombauts S."/>
            <person name="Rushton P."/>
            <person name="Sanderfoot A."/>
            <person name="Schween G."/>
            <person name="Shiu S.-H."/>
            <person name="Stueber K."/>
            <person name="Theodoulou F.L."/>
            <person name="Tu H."/>
            <person name="Van de Peer Y."/>
            <person name="Verrier P.J."/>
            <person name="Waters E."/>
            <person name="Wood A."/>
            <person name="Yang L."/>
            <person name="Cove D."/>
            <person name="Cuming A."/>
            <person name="Hasebe M."/>
            <person name="Lucas S."/>
            <person name="Mishler D.B."/>
            <person name="Reski R."/>
            <person name="Grigoriev I."/>
            <person name="Quatrano R.S."/>
            <person name="Boore J.L."/>
        </authorList>
    </citation>
    <scope>NUCLEOTIDE SEQUENCE [LARGE SCALE GENOMIC DNA]</scope>
    <source>
        <strain evidence="1 2">cv. Gransden 2004</strain>
    </source>
</reference>
<evidence type="ECO:0000313" key="2">
    <source>
        <dbReference type="Proteomes" id="UP000006727"/>
    </source>
</evidence>
<dbReference type="Gramene" id="Pp3c8_3280V3.2">
    <property type="protein sequence ID" value="Pp3c8_3280V3.2"/>
    <property type="gene ID" value="Pp3c8_3280"/>
</dbReference>
<dbReference type="Proteomes" id="UP000006727">
    <property type="component" value="Chromosome 8"/>
</dbReference>
<keyword evidence="2" id="KW-1185">Reference proteome</keyword>
<dbReference type="EnsemblPlants" id="Pp3c8_3280V3.2">
    <property type="protein sequence ID" value="Pp3c8_3280V3.2"/>
    <property type="gene ID" value="Pp3c8_3280"/>
</dbReference>
<dbReference type="GeneID" id="112286157"/>
<dbReference type="KEGG" id="ppp:112286157"/>
<dbReference type="AlphaFoldDB" id="A0A7I4FV44"/>
<dbReference type="RefSeq" id="XP_024383566.1">
    <property type="nucleotide sequence ID" value="XM_024527798.2"/>
</dbReference>
<evidence type="ECO:0000313" key="1">
    <source>
        <dbReference type="EnsemblPlants" id="Pp3c8_3280V3.2"/>
    </source>
</evidence>
<name>A0A7I4FV44_PHYPA</name>
<gene>
    <name evidence="1" type="primary">LOC112286157</name>
</gene>
<sequence length="114" mass="12659">MRCSNPFSASVHRRSLPLTALRMHLPSEEDRILNFLGNEHRLNYEKQAYGGVCSVRNFGRPQTVCGLNGFWGSTHSISHITRWGAFFSNPTMRAGCGNIASQENLECGSLPAAY</sequence>
<reference evidence="1 2" key="2">
    <citation type="journal article" date="2018" name="Plant J.">
        <title>The Physcomitrella patens chromosome-scale assembly reveals moss genome structure and evolution.</title>
        <authorList>
            <person name="Lang D."/>
            <person name="Ullrich K.K."/>
            <person name="Murat F."/>
            <person name="Fuchs J."/>
            <person name="Jenkins J."/>
            <person name="Haas F.B."/>
            <person name="Piednoel M."/>
            <person name="Gundlach H."/>
            <person name="Van Bel M."/>
            <person name="Meyberg R."/>
            <person name="Vives C."/>
            <person name="Morata J."/>
            <person name="Symeonidi A."/>
            <person name="Hiss M."/>
            <person name="Muchero W."/>
            <person name="Kamisugi Y."/>
            <person name="Saleh O."/>
            <person name="Blanc G."/>
            <person name="Decker E.L."/>
            <person name="van Gessel N."/>
            <person name="Grimwood J."/>
            <person name="Hayes R.D."/>
            <person name="Graham S.W."/>
            <person name="Gunter L.E."/>
            <person name="McDaniel S.F."/>
            <person name="Hoernstein S.N.W."/>
            <person name="Larsson A."/>
            <person name="Li F.W."/>
            <person name="Perroud P.F."/>
            <person name="Phillips J."/>
            <person name="Ranjan P."/>
            <person name="Rokshar D.S."/>
            <person name="Rothfels C.J."/>
            <person name="Schneider L."/>
            <person name="Shu S."/>
            <person name="Stevenson D.W."/>
            <person name="Thummler F."/>
            <person name="Tillich M."/>
            <person name="Villarreal Aguilar J.C."/>
            <person name="Widiez T."/>
            <person name="Wong G.K."/>
            <person name="Wymore A."/>
            <person name="Zhang Y."/>
            <person name="Zimmer A.D."/>
            <person name="Quatrano R.S."/>
            <person name="Mayer K.F.X."/>
            <person name="Goodstein D."/>
            <person name="Casacuberta J.M."/>
            <person name="Vandepoele K."/>
            <person name="Reski R."/>
            <person name="Cuming A.C."/>
            <person name="Tuskan G.A."/>
            <person name="Maumus F."/>
            <person name="Salse J."/>
            <person name="Schmutz J."/>
            <person name="Rensing S.A."/>
        </authorList>
    </citation>
    <scope>NUCLEOTIDE SEQUENCE [LARGE SCALE GENOMIC DNA]</scope>
    <source>
        <strain evidence="1 2">cv. Gransden 2004</strain>
    </source>
</reference>
<dbReference type="EMBL" id="ABEU02000008">
    <property type="status" value="NOT_ANNOTATED_CDS"/>
    <property type="molecule type" value="Genomic_DNA"/>
</dbReference>
<organism evidence="1 2">
    <name type="scientific">Physcomitrium patens</name>
    <name type="common">Spreading-leaved earth moss</name>
    <name type="synonym">Physcomitrella patens</name>
    <dbReference type="NCBI Taxonomy" id="3218"/>
    <lineage>
        <taxon>Eukaryota</taxon>
        <taxon>Viridiplantae</taxon>
        <taxon>Streptophyta</taxon>
        <taxon>Embryophyta</taxon>
        <taxon>Bryophyta</taxon>
        <taxon>Bryophytina</taxon>
        <taxon>Bryopsida</taxon>
        <taxon>Funariidae</taxon>
        <taxon>Funariales</taxon>
        <taxon>Funariaceae</taxon>
        <taxon>Physcomitrium</taxon>
    </lineage>
</organism>
<proteinExistence type="predicted"/>
<protein>
    <submittedName>
        <fullName evidence="1">Uncharacterized protein</fullName>
    </submittedName>
</protein>
<reference evidence="1" key="3">
    <citation type="submission" date="2020-12" db="UniProtKB">
        <authorList>
            <consortium name="EnsemblPlants"/>
        </authorList>
    </citation>
    <scope>IDENTIFICATION</scope>
</reference>
<accession>A0A7I4FV44</accession>